<dbReference type="AlphaFoldDB" id="A0A8J6IR08"/>
<dbReference type="Proteomes" id="UP000601768">
    <property type="component" value="Unassembled WGS sequence"/>
</dbReference>
<dbReference type="Gene3D" id="3.30.1150.10">
    <property type="match status" value="1"/>
</dbReference>
<reference evidence="2" key="1">
    <citation type="journal article" date="2018" name="Int. J. Syst. Evol. Microbiol.">
        <title>Neptunicella marina gen. nov., sp. nov., isolated from surface seawater.</title>
        <authorList>
            <person name="Liu X."/>
            <person name="Lai Q."/>
            <person name="Du Y."/>
            <person name="Zhang X."/>
            <person name="Liu Z."/>
            <person name="Sun F."/>
            <person name="Shao Z."/>
        </authorList>
    </citation>
    <scope>NUCLEOTIDE SEQUENCE</scope>
    <source>
        <strain evidence="2">S27-2</strain>
    </source>
</reference>
<protein>
    <recommendedName>
        <fullName evidence="4">TonB C-terminal domain-containing protein</fullName>
    </recommendedName>
</protein>
<keyword evidence="3" id="KW-1185">Reference proteome</keyword>
<reference evidence="2" key="2">
    <citation type="submission" date="2020-08" db="EMBL/GenBank/DDBJ databases">
        <authorList>
            <person name="Lai Q."/>
        </authorList>
    </citation>
    <scope>NUCLEOTIDE SEQUENCE</scope>
    <source>
        <strain evidence="2">S27-2</strain>
    </source>
</reference>
<proteinExistence type="predicted"/>
<dbReference type="SUPFAM" id="SSF74653">
    <property type="entry name" value="TolA/TonB C-terminal domain"/>
    <property type="match status" value="1"/>
</dbReference>
<evidence type="ECO:0000256" key="1">
    <source>
        <dbReference type="SAM" id="MobiDB-lite"/>
    </source>
</evidence>
<dbReference type="EMBL" id="JACNEP010000002">
    <property type="protein sequence ID" value="MBC3764774.1"/>
    <property type="molecule type" value="Genomic_DNA"/>
</dbReference>
<evidence type="ECO:0000313" key="2">
    <source>
        <dbReference type="EMBL" id="MBC3764774.1"/>
    </source>
</evidence>
<sequence length="207" mass="23234">MKSLRTLSVLFSLATFSLALLVMWLGRSAVFEHKDSVTVRKVDVMPSPPPPPPPPKTQQRQTEQSLHLRVEGQQAKVVTVDIPQSQLSIKLPTVPRIDTSMPEWQSVGVDIQVFELDNLDGLPMLLTPLRIKMPRRATLRGVSKIMISLRVLIDVDGSITLLEVLENDYPELLPQIKKMVQNSRFSAPMKDGVPVRARFVWPIAINS</sequence>
<evidence type="ECO:0008006" key="4">
    <source>
        <dbReference type="Google" id="ProtNLM"/>
    </source>
</evidence>
<dbReference type="RefSeq" id="WP_186505251.1">
    <property type="nucleotide sequence ID" value="NZ_JACNEP010000002.1"/>
</dbReference>
<comment type="caution">
    <text evidence="2">The sequence shown here is derived from an EMBL/GenBank/DDBJ whole genome shotgun (WGS) entry which is preliminary data.</text>
</comment>
<evidence type="ECO:0000313" key="3">
    <source>
        <dbReference type="Proteomes" id="UP000601768"/>
    </source>
</evidence>
<feature type="compositionally biased region" description="Pro residues" evidence="1">
    <location>
        <begin position="46"/>
        <end position="56"/>
    </location>
</feature>
<feature type="region of interest" description="Disordered" evidence="1">
    <location>
        <begin position="43"/>
        <end position="63"/>
    </location>
</feature>
<gene>
    <name evidence="2" type="ORF">H8B19_02725</name>
</gene>
<organism evidence="2 3">
    <name type="scientific">Neptunicella marina</name>
    <dbReference type="NCBI Taxonomy" id="2125989"/>
    <lineage>
        <taxon>Bacteria</taxon>
        <taxon>Pseudomonadati</taxon>
        <taxon>Pseudomonadota</taxon>
        <taxon>Gammaproteobacteria</taxon>
        <taxon>Alteromonadales</taxon>
        <taxon>Alteromonadaceae</taxon>
        <taxon>Neptunicella</taxon>
    </lineage>
</organism>
<accession>A0A8J6IR08</accession>
<name>A0A8J6IR08_9ALTE</name>